<feature type="region of interest" description="Disordered" evidence="1">
    <location>
        <begin position="1246"/>
        <end position="1298"/>
    </location>
</feature>
<feature type="compositionally biased region" description="Low complexity" evidence="1">
    <location>
        <begin position="2134"/>
        <end position="2145"/>
    </location>
</feature>
<gene>
    <name evidence="2" type="ORF">CSUI_002742</name>
</gene>
<evidence type="ECO:0000313" key="3">
    <source>
        <dbReference type="Proteomes" id="UP000221165"/>
    </source>
</evidence>
<feature type="compositionally biased region" description="Polar residues" evidence="1">
    <location>
        <begin position="1463"/>
        <end position="1480"/>
    </location>
</feature>
<accession>A0A2C6L821</accession>
<feature type="compositionally biased region" description="Basic and acidic residues" evidence="1">
    <location>
        <begin position="2627"/>
        <end position="2638"/>
    </location>
</feature>
<dbReference type="VEuPathDB" id="ToxoDB:CSUI_002742"/>
<feature type="region of interest" description="Disordered" evidence="1">
    <location>
        <begin position="3620"/>
        <end position="3641"/>
    </location>
</feature>
<feature type="compositionally biased region" description="Low complexity" evidence="1">
    <location>
        <begin position="2516"/>
        <end position="2532"/>
    </location>
</feature>
<feature type="region of interest" description="Disordered" evidence="1">
    <location>
        <begin position="79"/>
        <end position="114"/>
    </location>
</feature>
<evidence type="ECO:0000313" key="2">
    <source>
        <dbReference type="EMBL" id="PHJ23403.1"/>
    </source>
</evidence>
<feature type="region of interest" description="Disordered" evidence="1">
    <location>
        <begin position="2131"/>
        <end position="2189"/>
    </location>
</feature>
<organism evidence="2 3">
    <name type="scientific">Cystoisospora suis</name>
    <dbReference type="NCBI Taxonomy" id="483139"/>
    <lineage>
        <taxon>Eukaryota</taxon>
        <taxon>Sar</taxon>
        <taxon>Alveolata</taxon>
        <taxon>Apicomplexa</taxon>
        <taxon>Conoidasida</taxon>
        <taxon>Coccidia</taxon>
        <taxon>Eucoccidiorida</taxon>
        <taxon>Eimeriorina</taxon>
        <taxon>Sarcocystidae</taxon>
        <taxon>Cystoisospora</taxon>
    </lineage>
</organism>
<feature type="compositionally biased region" description="Basic and acidic residues" evidence="1">
    <location>
        <begin position="1426"/>
        <end position="1449"/>
    </location>
</feature>
<feature type="region of interest" description="Disordered" evidence="1">
    <location>
        <begin position="3841"/>
        <end position="3883"/>
    </location>
</feature>
<feature type="compositionally biased region" description="Basic and acidic residues" evidence="1">
    <location>
        <begin position="3764"/>
        <end position="3783"/>
    </location>
</feature>
<dbReference type="Proteomes" id="UP000221165">
    <property type="component" value="Unassembled WGS sequence"/>
</dbReference>
<feature type="compositionally biased region" description="Low complexity" evidence="1">
    <location>
        <begin position="84"/>
        <end position="114"/>
    </location>
</feature>
<reference evidence="2 3" key="1">
    <citation type="journal article" date="2017" name="Int. J. Parasitol.">
        <title>The genome of the protozoan parasite Cystoisospora suis and a reverse vaccinology approach to identify vaccine candidates.</title>
        <authorList>
            <person name="Palmieri N."/>
            <person name="Shrestha A."/>
            <person name="Ruttkowski B."/>
            <person name="Beck T."/>
            <person name="Vogl C."/>
            <person name="Tomley F."/>
            <person name="Blake D.P."/>
            <person name="Joachim A."/>
        </authorList>
    </citation>
    <scope>NUCLEOTIDE SEQUENCE [LARGE SCALE GENOMIC DNA]</scope>
    <source>
        <strain evidence="2 3">Wien I</strain>
    </source>
</reference>
<feature type="region of interest" description="Disordered" evidence="1">
    <location>
        <begin position="3711"/>
        <end position="3801"/>
    </location>
</feature>
<feature type="compositionally biased region" description="Polar residues" evidence="1">
    <location>
        <begin position="1269"/>
        <end position="1288"/>
    </location>
</feature>
<feature type="region of interest" description="Disordered" evidence="1">
    <location>
        <begin position="145"/>
        <end position="216"/>
    </location>
</feature>
<dbReference type="EMBL" id="MIGC01001147">
    <property type="protein sequence ID" value="PHJ23403.1"/>
    <property type="molecule type" value="Genomic_DNA"/>
</dbReference>
<feature type="compositionally biased region" description="Basic and acidic residues" evidence="1">
    <location>
        <begin position="3293"/>
        <end position="3302"/>
    </location>
</feature>
<feature type="compositionally biased region" description="Basic and acidic residues" evidence="1">
    <location>
        <begin position="1259"/>
        <end position="1268"/>
    </location>
</feature>
<feature type="compositionally biased region" description="Basic and acidic residues" evidence="1">
    <location>
        <begin position="546"/>
        <end position="559"/>
    </location>
</feature>
<feature type="region of interest" description="Disordered" evidence="1">
    <location>
        <begin position="925"/>
        <end position="1040"/>
    </location>
</feature>
<feature type="compositionally biased region" description="Basic and acidic residues" evidence="1">
    <location>
        <begin position="871"/>
        <end position="889"/>
    </location>
</feature>
<keyword evidence="3" id="KW-1185">Reference proteome</keyword>
<feature type="compositionally biased region" description="Low complexity" evidence="1">
    <location>
        <begin position="2313"/>
        <end position="2323"/>
    </location>
</feature>
<feature type="compositionally biased region" description="Basic and acidic residues" evidence="1">
    <location>
        <begin position="981"/>
        <end position="1019"/>
    </location>
</feature>
<feature type="region of interest" description="Disordered" evidence="1">
    <location>
        <begin position="3371"/>
        <end position="3391"/>
    </location>
</feature>
<feature type="compositionally biased region" description="Low complexity" evidence="1">
    <location>
        <begin position="1609"/>
        <end position="1631"/>
    </location>
</feature>
<name>A0A2C6L821_9APIC</name>
<feature type="compositionally biased region" description="Basic and acidic residues" evidence="1">
    <location>
        <begin position="2598"/>
        <end position="2620"/>
    </location>
</feature>
<dbReference type="RefSeq" id="XP_067925079.1">
    <property type="nucleotide sequence ID" value="XM_068062941.1"/>
</dbReference>
<feature type="compositionally biased region" description="Acidic residues" evidence="1">
    <location>
        <begin position="4416"/>
        <end position="4425"/>
    </location>
</feature>
<feature type="region of interest" description="Disordered" evidence="1">
    <location>
        <begin position="3256"/>
        <end position="3342"/>
    </location>
</feature>
<feature type="region of interest" description="Disordered" evidence="1">
    <location>
        <begin position="1402"/>
        <end position="1536"/>
    </location>
</feature>
<feature type="compositionally biased region" description="Polar residues" evidence="1">
    <location>
        <begin position="563"/>
        <end position="584"/>
    </location>
</feature>
<feature type="compositionally biased region" description="Polar residues" evidence="1">
    <location>
        <begin position="2146"/>
        <end position="2173"/>
    </location>
</feature>
<feature type="region of interest" description="Disordered" evidence="1">
    <location>
        <begin position="1552"/>
        <end position="1631"/>
    </location>
</feature>
<feature type="region of interest" description="Disordered" evidence="1">
    <location>
        <begin position="2228"/>
        <end position="2252"/>
    </location>
</feature>
<feature type="region of interest" description="Disordered" evidence="1">
    <location>
        <begin position="2297"/>
        <end position="2323"/>
    </location>
</feature>
<dbReference type="OrthoDB" id="332940at2759"/>
<feature type="compositionally biased region" description="Polar residues" evidence="1">
    <location>
        <begin position="855"/>
        <end position="865"/>
    </location>
</feature>
<evidence type="ECO:0000256" key="1">
    <source>
        <dbReference type="SAM" id="MobiDB-lite"/>
    </source>
</evidence>
<feature type="region of interest" description="Disordered" evidence="1">
    <location>
        <begin position="2514"/>
        <end position="2535"/>
    </location>
</feature>
<feature type="compositionally biased region" description="Basic and acidic residues" evidence="1">
    <location>
        <begin position="4382"/>
        <end position="4415"/>
    </location>
</feature>
<feature type="region of interest" description="Disordered" evidence="1">
    <location>
        <begin position="2596"/>
        <end position="2666"/>
    </location>
</feature>
<feature type="compositionally biased region" description="Polar residues" evidence="1">
    <location>
        <begin position="186"/>
        <end position="201"/>
    </location>
</feature>
<protein>
    <submittedName>
        <fullName evidence="2">Uncharacterized protein</fullName>
    </submittedName>
</protein>
<dbReference type="GeneID" id="94426152"/>
<feature type="compositionally biased region" description="Low complexity" evidence="1">
    <location>
        <begin position="3313"/>
        <end position="3339"/>
    </location>
</feature>
<feature type="region of interest" description="Disordered" evidence="1">
    <location>
        <begin position="2026"/>
        <end position="2048"/>
    </location>
</feature>
<feature type="compositionally biased region" description="Basic and acidic residues" evidence="1">
    <location>
        <begin position="1491"/>
        <end position="1505"/>
    </location>
</feature>
<sequence length="4425" mass="478204">MADGDREPQQPSFFRCDLGSISDASSRATGALLHTLGSAVHVRDASPLSCSVFYPPTGGIEFHRGPITHTLLSSLLETGSGRPSSVVNLTSSSSTPQTGTSPALSLSSPPTQTTGVAQYLPVRYPRASFPGTQQEVSFPEYRPCFASQQRPDGRLEEGTPQSDTRGSPWSCDSSGQAETHGMRPVASSTWPGSLSIFSGSRSPHGPSAVSSLPADYERGSGGDVTLIFRNQRSESLSQVGTSHHPSSTFASSCMPVFSPDNDAGRCGDGRGAPLIGDSGQLRRSGEGESMYMERCSGGLADGRDISFQPRLSSVWGGGSTQVLGRDHSLLPDQDCSSWSVTGDTLSPNTAPSCLATSARDYGQTCVSREKPIVEALPIPAMSSHSASGGATSPTNLAGSCQSQVPVVFQCVCPSDSSAWSSCCRYCLTCVECKEQLVFEEASGAVFLRQYLECRSILEQLASPQNDTREVAEGLFGRAVAKPGVLLAFTAFAVSGHSERGFVLACIHAQHHAYVHGTGDPHKEETVHRVRNETDLAHLVKACGAGKGDHTADPRWRPDKVNLSPASTRPTEEQLQTGSLGSSTGEQERSRERSQSCLSPSCRRRSQQAAHGPSSEEALPAKHYVEDIRSGAKQEIPATSKLSSDCCDCLLRDGARRPRRKELKLSRRRQKLHGSTACHTGCRTHTHRRSVVCCRGHATLACCASPPWASPLGLVTVMNCASSSSVPSSPCASLVLCAGNEAVQSSRLERKDSSSSSTALQILCASLLLHQVIQPHWKAYSFFERSASSYLLLHASPTHASDRLRPHLHRLVAAVMLLRVPQFSSASPSVSRSKCRGGLGGNTGCQTAGEFRNRTDTPSSHQSIGSQLPPREQQETDEIRTVERVERRDLCQGPSQRGTEREGPARVRAGLVDNLALNVVLTEGTTQNDVGETKSVASQLHREESHGRGEMEFSHYGTNRGDIVGGMDTEDDADAAASGGHSADDREDRRGEEVKENQREWRSGPSEMRARPTNESERETLPIGDEGQGVENRHDDTSPEQECGWKQLELLLMTLLRLTSEPCGTLPGFRAPSVSARQRAQLAILSLCRCLVEEAFAAVAPAPPTRRACTAFTCGGGGSEQPIELYQERIEDCSLVELLIPFLMELLNRQQPAPSTCFGLVFAGLTAGASSSSSLSVVGTGDLAAASVALTRGRLKHQLSLGFPALAHACVELYRAILQAAADPWRLVPKRSYSSFHEQYPLLTAGLHPDTHRTASRNDPPAHTDKECSKTVSPSRGNSNTDLESSIRGSSWMRPRGRTDSNARYSALRRRWLLFLHCVGSSLSDFAETLSTLLRCCSCHLNDAAHLNVSVACVACLSEVHRLVNLCFSVSRALRCHSSDYSFVLTLPCKCCDLPRQRRRGRLKGRKMEVGGGPGCRRPWVASGRIPSDRLEEATEGVGRERPSDERDSSPRAAVTGAGDRTTELSGGASSTECPPSTPHSCVSVVPASAPDNREGLRRDKQRPAGEKLMPTFSSLRGSRSPSDQEDEIGKKKQVVDSNQVERNIESAEEQLTGEGGVMRDAGYASPKQDPAYSHKGGGDDWKSGRATLYSSPYPSDGQSAGRVLDTHLRSAPARSRSSSVSVPINSSSSGRRTGPCLVFCQSCARSFHIRYRAAYAATARVAKFDGRGRQLARAATEGCLELLGRYFRMFDTLLLGEDEDGAGGFFFDNAVASGPTGGATVETGSTLVVQVIRLLAVLAQSPHASTVFFSPCQSAASLPFQCSLSSPAPTECISPVFLSLVFSLVLPYCQIPPSEEHGLLQNQTVITSFADYPSLHLGAKELRKARTVYGFLEPNCLRAIGRSCLRSLTTPGSFFHRGLTREHNSMSGCCELGEPLAKVSVHKHTVACCRRASKRQGTSCQQRISSGQEVHSPATCPATDRVGAQEERSFATSSSFVGADEKHHVLKQHVGSGTRRQEEFSQSSVVLCSDAPHSCFRTKDNCRLRCAACDRRIRSAKCFALRSRGNLSPQVYSSLSSCYSPCDSGEDGTGQEATSGRDQPDEFFTRRGSLNAGERKAAGAKAGGLAGHAYSGAATCSACSSSCACSPSAHREFHSCVSGKGGCVDGFHLHGSRGTHLRHPSPADARFMNATKESSSADGSGTQSSYGGNPDSNNGLTRAATSHTSAEMGPSTSDSERNRSISRHGSPEGGGCRCLCSVLARGGGDSRVARRHCERNCLLDAEDIEGPVMEQDKGERCQDDSTEGDEDEQTEEDSIRMAALQLLRTLESRGGNELGCWCCEQSCCAFVSRGTLDMKPRRRRERRGTGVCSVEQNGDSSSFSTSCGSCSVSVSWSSSTSEENSSDDSLHTANAEEESFAAGPISGGMSFSSCPQRRQLWKFRPPDELTWEADSGTDSSSDCDYDCEHHTRLQTLQVHANGFHHRRFLHQENGHLPYGAGALATAAAVVEAAGSVIQLGEARKREGSRGWWRLTEVGLWALGAVARYLDDLLEVNAERQEQLVQSSGEPFGSLVFSYQGGSSSRPHTHSSSGLPSHHLHCGSRSLASWQKSRHRKVNVNSAAPQAIAKRISLPGTWSVSAARAVDGIVKVLAAIVTASPNGKRDGETAQKERGTNEDEREVRRGLSSVVDKVRGGEQDTKVETPGCGPVTVDGREEHKGEEKETRERLKAEEEKMAPLLRARALLVAKALSSYLRRRYGKEEVQALARLALQNCGDASQHTVVRLFSFFTFECFLPHLEPASVDARATLCAEVLNSASSLLPSLLPVPAFSLFRLLLRFLRHTPELLVRTSPERIQLLLVRAWRRASRAPQLNAVFQELFRRCLGGGCRHRLMTAMPTISLAIQEHFGPLSLTLLKKHRAALDARKTFISSDTSGVPGETSRVFTTPLSPYVSCMCVEVLTTLFFTSASPSVVPSGSHVRLVGSTTGTGGQAFRSSLLDEKSRAGGTEEEGNEKKGVEEGGCAGENSPWSHNAPRDGLPCKTGGVEKTEEVVATSGSSPSSLADCTQLARVNESEAAEVPVLEVLWDAVQEACALLMMTDDDELLRLGSECVAVFLLRTHPPVSTQSSRRLLASDFPFATPLECGQSSAEQTEQQRQAAGGAEESVSHLHQLREVERNAPRNGVFGASQCLFGKPMQLFGTSPALQHKRRMTEALLFPCLLPVAGRLLNDWGLGEAAVNHLAGLWEVIVFCFFKESPLLQPQHLQELLLLLVRRQAAARMRKQHALRLELLVVCCWLVLVDPENLIQFLATTPAVHKPSLVDETPTESSADSCVHLQPGVGEQGDTFEAGQRTPRGRREPSDAAKCDVSLGRSDEQQQQQPTEQAHQGGSAVSSDVSVSPWSQDGGDLEVARAQEPENTDGDQALAACVCRTPSEKCPRDDGAVSGSASGTEQGRADFGLRMTDQRARGTDEGLRGNENDEVKDWSSKRYPSSLLLCVLRELIRVLRRIRSKEERKGKTMGHGGKSTPLLGRCGTWLQEHEECCGTQTVEGTRFFSTDYRSLHAALFTRQYMRKVLIAFTCSILGWCDGDFLTSVSCQALPFPNSERPHRGWNASVEETGEKETRCSLSRAKGVARPPVAKFGVAAELIIQLLRIVIPLKKLARAAVLADRVRFAKASRQVRRPEPSVLSSNRPRSSSGNELLGGRSGWHEGVRHFSTCVDPDVCWSSAGMAVSRCSSASVDSLGSAEVRQMHSRFVSESNGVLVDTAGVCNTGGKRGEAPETAQRRSLGVRKERGRDGTALPDYSCGEEQSRVLRRCGSSAALPQRDTEEEKRDARSQELVKESTVDGPRFPTQGSFQEGSFHLNAPGRGLAVREDLPDYGIFQSSASESNLSQRLLPQRLSQHTWSSAEGEAAPLPSRDGSRRSSVHAAAAGLSGNEGEPSGICRVPVTQRSSRQSPVPGQLSYETQSNSTLIWERSGDCPAVSLGQRRPPCPESPEPDREGKQCCPGSHSGCLSPRQCACSLAAWRRAREETEATPHEPPLSAVGDRKKGSSADQVWKERAAFQCSCCPCFFAAAASGRCAVSSVSAFVLEEIMRATSHPSESREEQFKICPKCYPREDLHEYRDRAAQAGSRVNDTSDYECPDQEVDSSGAEREVFSRLGAASSREARQKPKGKFGGSVFDVFTERRARDPLATVPENVHVVALLRHLVCKTRLKDGARAWSSEPLWWSILDSRLRDLIFRLLAIEIAQPQVSTSGDPRGLGCALQSRSAALECDWRSHWRSEVLRGSTDHNRASPDASHLGVASGSLQGEMPTFLRGSATTADVYGHLASVPCLRHYTACPWCDACGAGSPAGCRSASTCCEEVKSFCIIYLLAEREVTCSKLDEVPSFPVSARKGYGSAANERCFRRTHEASRSVVHRPGRGFTGDGFGPTDSSGLLGDGREDGAEREETSERQEAFDTQKEEPEREKKNANDDADGEMTCD</sequence>
<feature type="compositionally biased region" description="Basic and acidic residues" evidence="1">
    <location>
        <begin position="2649"/>
        <end position="2666"/>
    </location>
</feature>
<comment type="caution">
    <text evidence="2">The sequence shown here is derived from an EMBL/GenBank/DDBJ whole genome shotgun (WGS) entry which is preliminary data.</text>
</comment>
<feature type="region of interest" description="Disordered" evidence="1">
    <location>
        <begin position="4354"/>
        <end position="4425"/>
    </location>
</feature>
<feature type="compositionally biased region" description="Low complexity" evidence="1">
    <location>
        <begin position="3623"/>
        <end position="3635"/>
    </location>
</feature>
<feature type="region of interest" description="Disordered" evidence="1">
    <location>
        <begin position="2927"/>
        <end position="2980"/>
    </location>
</feature>
<feature type="compositionally biased region" description="Polar residues" evidence="1">
    <location>
        <begin position="925"/>
        <end position="937"/>
    </location>
</feature>
<feature type="compositionally biased region" description="Basic and acidic residues" evidence="1">
    <location>
        <begin position="2230"/>
        <end position="2239"/>
    </location>
</feature>
<feature type="region of interest" description="Disordered" evidence="1">
    <location>
        <begin position="3920"/>
        <end position="3942"/>
    </location>
</feature>
<feature type="compositionally biased region" description="Polar residues" evidence="1">
    <location>
        <begin position="1588"/>
        <end position="1598"/>
    </location>
</feature>
<proteinExistence type="predicted"/>
<feature type="compositionally biased region" description="Acidic residues" evidence="1">
    <location>
        <begin position="2240"/>
        <end position="2252"/>
    </location>
</feature>
<feature type="compositionally biased region" description="Polar residues" evidence="1">
    <location>
        <begin position="159"/>
        <end position="177"/>
    </location>
</feature>
<feature type="region of interest" description="Disordered" evidence="1">
    <location>
        <begin position="845"/>
        <end position="906"/>
    </location>
</feature>
<feature type="region of interest" description="Disordered" evidence="1">
    <location>
        <begin position="543"/>
        <end position="620"/>
    </location>
</feature>
<feature type="compositionally biased region" description="Basic and acidic residues" evidence="1">
    <location>
        <begin position="939"/>
        <end position="952"/>
    </location>
</feature>
<feature type="compositionally biased region" description="Polar residues" evidence="1">
    <location>
        <begin position="1511"/>
        <end position="1521"/>
    </location>
</feature>